<evidence type="ECO:0000313" key="9">
    <source>
        <dbReference type="Proteomes" id="UP000199440"/>
    </source>
</evidence>
<keyword evidence="4" id="KW-0732">Signal</keyword>
<feature type="domain" description="Sulfatase N-terminal" evidence="7">
    <location>
        <begin position="42"/>
        <end position="408"/>
    </location>
</feature>
<dbReference type="GO" id="GO:0004065">
    <property type="term" value="F:arylsulfatase activity"/>
    <property type="evidence" value="ECO:0007669"/>
    <property type="project" value="TreeGrafter"/>
</dbReference>
<dbReference type="InterPro" id="IPR017850">
    <property type="entry name" value="Alkaline_phosphatase_core_sf"/>
</dbReference>
<comment type="cofactor">
    <cofactor evidence="1">
        <name>Ca(2+)</name>
        <dbReference type="ChEBI" id="CHEBI:29108"/>
    </cofactor>
</comment>
<dbReference type="SUPFAM" id="SSF53649">
    <property type="entry name" value="Alkaline phosphatase-like"/>
    <property type="match status" value="1"/>
</dbReference>
<dbReference type="EMBL" id="FNGV01000010">
    <property type="protein sequence ID" value="SDM52529.1"/>
    <property type="molecule type" value="Genomic_DNA"/>
</dbReference>
<gene>
    <name evidence="8" type="ORF">SAMN04488514_11034</name>
</gene>
<evidence type="ECO:0000256" key="2">
    <source>
        <dbReference type="ARBA" id="ARBA00008779"/>
    </source>
</evidence>
<protein>
    <submittedName>
        <fullName evidence="8">Arylsulfatase A</fullName>
    </submittedName>
</protein>
<evidence type="ECO:0000313" key="8">
    <source>
        <dbReference type="EMBL" id="SDM52529.1"/>
    </source>
</evidence>
<keyword evidence="5" id="KW-0378">Hydrolase</keyword>
<proteinExistence type="inferred from homology"/>
<dbReference type="Proteomes" id="UP000199440">
    <property type="component" value="Unassembled WGS sequence"/>
</dbReference>
<keyword evidence="3" id="KW-0479">Metal-binding</keyword>
<dbReference type="PANTHER" id="PTHR42693:SF42">
    <property type="entry name" value="ARYLSULFATASE G"/>
    <property type="match status" value="1"/>
</dbReference>
<dbReference type="InterPro" id="IPR050738">
    <property type="entry name" value="Sulfatase"/>
</dbReference>
<dbReference type="InterPro" id="IPR024607">
    <property type="entry name" value="Sulfatase_CS"/>
</dbReference>
<dbReference type="Gene3D" id="3.30.1120.10">
    <property type="match status" value="1"/>
</dbReference>
<evidence type="ECO:0000256" key="1">
    <source>
        <dbReference type="ARBA" id="ARBA00001913"/>
    </source>
</evidence>
<dbReference type="Gene3D" id="3.40.720.10">
    <property type="entry name" value="Alkaline Phosphatase, subunit A"/>
    <property type="match status" value="1"/>
</dbReference>
<dbReference type="PANTHER" id="PTHR42693">
    <property type="entry name" value="ARYLSULFATASE FAMILY MEMBER"/>
    <property type="match status" value="1"/>
</dbReference>
<dbReference type="STRING" id="192904.SAMN04488514_11034"/>
<accession>A0A1G9TXP7</accession>
<keyword evidence="6" id="KW-0106">Calcium</keyword>
<reference evidence="9" key="1">
    <citation type="submission" date="2016-10" db="EMBL/GenBank/DDBJ databases">
        <authorList>
            <person name="Varghese N."/>
            <person name="Submissions S."/>
        </authorList>
    </citation>
    <scope>NUCLEOTIDE SEQUENCE [LARGE SCALE GENOMIC DNA]</scope>
    <source>
        <strain evidence="9">DSM 19886</strain>
    </source>
</reference>
<dbReference type="PROSITE" id="PS00523">
    <property type="entry name" value="SULFATASE_1"/>
    <property type="match status" value="1"/>
</dbReference>
<evidence type="ECO:0000256" key="5">
    <source>
        <dbReference type="ARBA" id="ARBA00022801"/>
    </source>
</evidence>
<keyword evidence="9" id="KW-1185">Reference proteome</keyword>
<dbReference type="RefSeq" id="WP_245731518.1">
    <property type="nucleotide sequence ID" value="NZ_FNGV01000010.1"/>
</dbReference>
<comment type="similarity">
    <text evidence="2">Belongs to the sulfatase family.</text>
</comment>
<evidence type="ECO:0000256" key="3">
    <source>
        <dbReference type="ARBA" id="ARBA00022723"/>
    </source>
</evidence>
<evidence type="ECO:0000256" key="6">
    <source>
        <dbReference type="ARBA" id="ARBA00022837"/>
    </source>
</evidence>
<dbReference type="InterPro" id="IPR000917">
    <property type="entry name" value="Sulfatase_N"/>
</dbReference>
<dbReference type="Pfam" id="PF00884">
    <property type="entry name" value="Sulfatase"/>
    <property type="match status" value="1"/>
</dbReference>
<sequence length="517" mass="58216">MMNILMKNMDTSYWSALTIIFLALISCKNINGQTDGIAAKKPNIIFIMADDLGYADVGFNGSTYYETPALDALAEESLVFENSYMYPTCSPSRAALLTGKQSFRTGVYGVPVLEKGDDKENIFSRWTVEKKHAVYAEPLAKVGYSAIHLGKWHIVGPYPQEELKMHFPLKTKLTQPSPGDFSWVANHKSNEVTPFYPEGRGFVKNVGGTFRGDPAFEDGGYKSENGGYRAPFSNPFIEAKPNDEWLTDRLTDEAIEFMNGHKTTPFFVNLHYYTVHKPIKDRSKTLLEKYRKKPGDAITGQGLGKNRETMASYATMIESLDDNIQRLLDFLNVNGLRENTVIIFTSDNGYNGGQSSNNLLRGSKRDIYEGGIRVPTLMNWPGQIYPRRSKVAISGLDFFPTFLDLAGIEDYSDELDGNSLSDIYQKDNGFLENRPLFWHLASQISHGTCSVIRKNNYKLIQFLADGKLELYDLASDPIEAHNLAIKRPEVAKQLLEELVNWRKQNKVPLPPNAVMAY</sequence>
<evidence type="ECO:0000259" key="7">
    <source>
        <dbReference type="Pfam" id="PF00884"/>
    </source>
</evidence>
<organism evidence="8 9">
    <name type="scientific">Kriegella aquimaris</name>
    <dbReference type="NCBI Taxonomy" id="192904"/>
    <lineage>
        <taxon>Bacteria</taxon>
        <taxon>Pseudomonadati</taxon>
        <taxon>Bacteroidota</taxon>
        <taxon>Flavobacteriia</taxon>
        <taxon>Flavobacteriales</taxon>
        <taxon>Flavobacteriaceae</taxon>
        <taxon>Kriegella</taxon>
    </lineage>
</organism>
<dbReference type="PROSITE" id="PS51257">
    <property type="entry name" value="PROKAR_LIPOPROTEIN"/>
    <property type="match status" value="1"/>
</dbReference>
<evidence type="ECO:0000256" key="4">
    <source>
        <dbReference type="ARBA" id="ARBA00022729"/>
    </source>
</evidence>
<name>A0A1G9TXP7_9FLAO</name>
<dbReference type="CDD" id="cd16144">
    <property type="entry name" value="ARS_like"/>
    <property type="match status" value="1"/>
</dbReference>
<dbReference type="AlphaFoldDB" id="A0A1G9TXP7"/>
<dbReference type="GO" id="GO:0046872">
    <property type="term" value="F:metal ion binding"/>
    <property type="evidence" value="ECO:0007669"/>
    <property type="project" value="UniProtKB-KW"/>
</dbReference>